<dbReference type="AlphaFoldDB" id="K0YJ30"/>
<accession>K0YJ30</accession>
<evidence type="ECO:0000256" key="1">
    <source>
        <dbReference type="ARBA" id="ARBA00010164"/>
    </source>
</evidence>
<comment type="similarity">
    <text evidence="1">Belongs to the HipA Ser/Thr kinase family.</text>
</comment>
<gene>
    <name evidence="6" type="ORF">HMPREF9451_01741</name>
</gene>
<dbReference type="PANTHER" id="PTHR37419:SF1">
    <property type="entry name" value="SERINE_THREONINE-PROTEIN KINASE TOXIN HIPA"/>
    <property type="match status" value="1"/>
</dbReference>
<dbReference type="NCBIfam" id="TIGR03071">
    <property type="entry name" value="couple_hipA"/>
    <property type="match status" value="1"/>
</dbReference>
<name>K0YJ30_9ACTN</name>
<dbReference type="Pfam" id="PF07804">
    <property type="entry name" value="HipA_C"/>
    <property type="match status" value="1"/>
</dbReference>
<dbReference type="GO" id="GO:0005829">
    <property type="term" value="C:cytosol"/>
    <property type="evidence" value="ECO:0007669"/>
    <property type="project" value="TreeGrafter"/>
</dbReference>
<evidence type="ECO:0000259" key="4">
    <source>
        <dbReference type="Pfam" id="PF07804"/>
    </source>
</evidence>
<protein>
    <submittedName>
        <fullName evidence="6">HipA domain-containing protein</fullName>
    </submittedName>
</protein>
<dbReference type="OrthoDB" id="3182374at2"/>
<dbReference type="InParanoid" id="K0YJ30"/>
<dbReference type="PATRIC" id="fig|742818.3.peg.1837"/>
<sequence>MRTLEIFRLLSCKPCLIGRISPNESIFEYDASYLESPDAQPLSLSLPLRREPFKEAQFKPYFEGLIAEGAARQTLAAELQTSESDYLSILEPCGRECIGDIVVHEERQPFVGVPESYEALSKSEFKALFKNDCEMANESIASRLSLAGTQNKIGLAHLPSAAMDEGWFRPQGFAGTTHILKTSHLLDVPELEYLCMKTAAQLGIPTAKVALLDFGKPVLVVERFDRIVRNTERNMQVTRLHQEDLAQALGITPGSKYVELSGSTVSCIAELLKQESAQPARDVISFAQQICFSYLIGNCDAHLKNFSIVYHEGRGKGKPRTSLAPAYDFVSTTYFPRFSRDMAFALGGERDIDAISPDNFHALALQLGISESSLRNLAKPLVNEIVPALRKAGNGQMGAVLESTPYIADRLEEDLQPRLDVLRSFCGV</sequence>
<proteinExistence type="inferred from homology"/>
<comment type="caution">
    <text evidence="6">The sequence shown here is derived from an EMBL/GenBank/DDBJ whole genome shotgun (WGS) entry which is preliminary data.</text>
</comment>
<dbReference type="GO" id="GO:0004674">
    <property type="term" value="F:protein serine/threonine kinase activity"/>
    <property type="evidence" value="ECO:0007669"/>
    <property type="project" value="TreeGrafter"/>
</dbReference>
<dbReference type="EMBL" id="ADMD01000009">
    <property type="protein sequence ID" value="EJZ83223.1"/>
    <property type="molecule type" value="Genomic_DNA"/>
</dbReference>
<feature type="domain" description="HipA-like C-terminal" evidence="4">
    <location>
        <begin position="144"/>
        <end position="386"/>
    </location>
</feature>
<dbReference type="InterPro" id="IPR052028">
    <property type="entry name" value="HipA_Ser/Thr_kinase"/>
</dbReference>
<dbReference type="Pfam" id="PF13657">
    <property type="entry name" value="Couple_hipA"/>
    <property type="match status" value="1"/>
</dbReference>
<evidence type="ECO:0000256" key="3">
    <source>
        <dbReference type="ARBA" id="ARBA00022777"/>
    </source>
</evidence>
<dbReference type="InterPro" id="IPR012893">
    <property type="entry name" value="HipA-like_C"/>
</dbReference>
<reference evidence="6 7" key="1">
    <citation type="submission" date="2012-08" db="EMBL/GenBank/DDBJ databases">
        <title>The Genome Sequence of Slackia piriformis YIT 12062.</title>
        <authorList>
            <consortium name="The Broad Institute Genome Sequencing Platform"/>
            <person name="Earl A."/>
            <person name="Ward D."/>
            <person name="Feldgarden M."/>
            <person name="Gevers D."/>
            <person name="Morotomi M."/>
            <person name="Walker B."/>
            <person name="Young S.K."/>
            <person name="Zeng Q."/>
            <person name="Gargeya S."/>
            <person name="Fitzgerald M."/>
            <person name="Haas B."/>
            <person name="Abouelleil A."/>
            <person name="Alvarado L."/>
            <person name="Arachchi H.M."/>
            <person name="Berlin A.M."/>
            <person name="Chapman S.B."/>
            <person name="Goldberg J."/>
            <person name="Griggs A."/>
            <person name="Gujja S."/>
            <person name="Hansen M."/>
            <person name="Howarth C."/>
            <person name="Imamovic A."/>
            <person name="Larimer J."/>
            <person name="McCowen C."/>
            <person name="Montmayeur A."/>
            <person name="Murphy C."/>
            <person name="Neiman D."/>
            <person name="Pearson M."/>
            <person name="Priest M."/>
            <person name="Roberts A."/>
            <person name="Saif S."/>
            <person name="Shea T."/>
            <person name="Sisk P."/>
            <person name="Sykes S."/>
            <person name="Wortman J."/>
            <person name="Nusbaum C."/>
            <person name="Birren B."/>
        </authorList>
    </citation>
    <scope>NUCLEOTIDE SEQUENCE [LARGE SCALE GENOMIC DNA]</scope>
    <source>
        <strain evidence="6 7">YIT 12062</strain>
    </source>
</reference>
<evidence type="ECO:0000313" key="7">
    <source>
        <dbReference type="Proteomes" id="UP000006069"/>
    </source>
</evidence>
<feature type="domain" description="HipA N-terminal subdomain 1" evidence="5">
    <location>
        <begin position="17"/>
        <end position="103"/>
    </location>
</feature>
<dbReference type="HOGENOM" id="CLU_030167_1_0_11"/>
<organism evidence="6 7">
    <name type="scientific">Slackia piriformis YIT 12062</name>
    <dbReference type="NCBI Taxonomy" id="742818"/>
    <lineage>
        <taxon>Bacteria</taxon>
        <taxon>Bacillati</taxon>
        <taxon>Actinomycetota</taxon>
        <taxon>Coriobacteriia</taxon>
        <taxon>Eggerthellales</taxon>
        <taxon>Eggerthellaceae</taxon>
        <taxon>Slackia</taxon>
    </lineage>
</organism>
<dbReference type="InterPro" id="IPR017508">
    <property type="entry name" value="HipA_N1"/>
</dbReference>
<evidence type="ECO:0000259" key="5">
    <source>
        <dbReference type="Pfam" id="PF13657"/>
    </source>
</evidence>
<dbReference type="Proteomes" id="UP000006069">
    <property type="component" value="Unassembled WGS sequence"/>
</dbReference>
<keyword evidence="3" id="KW-0418">Kinase</keyword>
<evidence type="ECO:0000256" key="2">
    <source>
        <dbReference type="ARBA" id="ARBA00022679"/>
    </source>
</evidence>
<keyword evidence="7" id="KW-1185">Reference proteome</keyword>
<dbReference type="eggNOG" id="COG3550">
    <property type="taxonomic scope" value="Bacteria"/>
</dbReference>
<dbReference type="PANTHER" id="PTHR37419">
    <property type="entry name" value="SERINE/THREONINE-PROTEIN KINASE TOXIN HIPA"/>
    <property type="match status" value="1"/>
</dbReference>
<dbReference type="Gene3D" id="1.10.1070.20">
    <property type="match status" value="1"/>
</dbReference>
<keyword evidence="2" id="KW-0808">Transferase</keyword>
<evidence type="ECO:0000313" key="6">
    <source>
        <dbReference type="EMBL" id="EJZ83223.1"/>
    </source>
</evidence>